<reference evidence="8" key="2">
    <citation type="submission" date="2020-11" db="EMBL/GenBank/DDBJ databases">
        <title>Whole genome sequencing of Colletotrichum sp.</title>
        <authorList>
            <person name="Li H."/>
        </authorList>
    </citation>
    <scope>NUCLEOTIDE SEQUENCE</scope>
    <source>
        <strain evidence="8">CkLH20</strain>
    </source>
</reference>
<evidence type="ECO:0000256" key="4">
    <source>
        <dbReference type="ARBA" id="ARBA00023125"/>
    </source>
</evidence>
<dbReference type="InterPro" id="IPR052360">
    <property type="entry name" value="Transcr_Regulatory_Proteins"/>
</dbReference>
<dbReference type="Gene3D" id="4.10.240.10">
    <property type="entry name" value="Zn(2)-C6 fungal-type DNA-binding domain"/>
    <property type="match status" value="1"/>
</dbReference>
<dbReference type="PANTHER" id="PTHR36206:SF16">
    <property type="entry name" value="TRANSCRIPTION FACTOR DOMAIN-CONTAINING PROTEIN-RELATED"/>
    <property type="match status" value="1"/>
</dbReference>
<dbReference type="PROSITE" id="PS00463">
    <property type="entry name" value="ZN2_CY6_FUNGAL_1"/>
    <property type="match status" value="1"/>
</dbReference>
<keyword evidence="2" id="KW-0862">Zinc</keyword>
<dbReference type="OrthoDB" id="2593732at2759"/>
<gene>
    <name evidence="8" type="ORF">CkaCkLH20_07133</name>
</gene>
<dbReference type="PANTHER" id="PTHR36206">
    <property type="entry name" value="ASPERCRYPTIN BIOSYNTHESIS CLUSTER-SPECIFIC TRANSCRIPTION REGULATOR ATNN-RELATED"/>
    <property type="match status" value="1"/>
</dbReference>
<keyword evidence="6" id="KW-0539">Nucleus</keyword>
<dbReference type="Proteomes" id="UP000781932">
    <property type="component" value="Unassembled WGS sequence"/>
</dbReference>
<keyword evidence="4" id="KW-0238">DNA-binding</keyword>
<keyword evidence="5" id="KW-0804">Transcription</keyword>
<evidence type="ECO:0000256" key="5">
    <source>
        <dbReference type="ARBA" id="ARBA00023163"/>
    </source>
</evidence>
<dbReference type="GO" id="GO:0003677">
    <property type="term" value="F:DNA binding"/>
    <property type="evidence" value="ECO:0007669"/>
    <property type="project" value="UniProtKB-KW"/>
</dbReference>
<dbReference type="CDD" id="cd00067">
    <property type="entry name" value="GAL4"/>
    <property type="match status" value="1"/>
</dbReference>
<accession>A0A9P6I2L5</accession>
<evidence type="ECO:0000313" key="8">
    <source>
        <dbReference type="EMBL" id="KAF9875313.1"/>
    </source>
</evidence>
<dbReference type="GeneID" id="62162924"/>
<dbReference type="Pfam" id="PF00172">
    <property type="entry name" value="Zn_clus"/>
    <property type="match status" value="1"/>
</dbReference>
<dbReference type="RefSeq" id="XP_038744774.1">
    <property type="nucleotide sequence ID" value="XM_038889850.1"/>
</dbReference>
<dbReference type="SUPFAM" id="SSF57701">
    <property type="entry name" value="Zn2/Cys6 DNA-binding domain"/>
    <property type="match status" value="1"/>
</dbReference>
<dbReference type="AlphaFoldDB" id="A0A9P6I2L5"/>
<dbReference type="InterPro" id="IPR001138">
    <property type="entry name" value="Zn2Cys6_DnaBD"/>
</dbReference>
<dbReference type="SMART" id="SM00066">
    <property type="entry name" value="GAL4"/>
    <property type="match status" value="1"/>
</dbReference>
<protein>
    <submittedName>
        <fullName evidence="8">C6 zinc finger domain protein</fullName>
    </submittedName>
</protein>
<evidence type="ECO:0000313" key="9">
    <source>
        <dbReference type="Proteomes" id="UP000781932"/>
    </source>
</evidence>
<dbReference type="InterPro" id="IPR036864">
    <property type="entry name" value="Zn2-C6_fun-type_DNA-bd_sf"/>
</dbReference>
<dbReference type="GO" id="GO:0008270">
    <property type="term" value="F:zinc ion binding"/>
    <property type="evidence" value="ECO:0007669"/>
    <property type="project" value="InterPro"/>
</dbReference>
<reference evidence="8" key="1">
    <citation type="submission" date="2020-03" db="EMBL/GenBank/DDBJ databases">
        <authorList>
            <person name="He L."/>
        </authorList>
    </citation>
    <scope>NUCLEOTIDE SEQUENCE</scope>
    <source>
        <strain evidence="8">CkLH20</strain>
    </source>
</reference>
<dbReference type="PROSITE" id="PS50048">
    <property type="entry name" value="ZN2_CY6_FUNGAL_2"/>
    <property type="match status" value="1"/>
</dbReference>
<evidence type="ECO:0000259" key="7">
    <source>
        <dbReference type="PROSITE" id="PS50048"/>
    </source>
</evidence>
<evidence type="ECO:0000256" key="2">
    <source>
        <dbReference type="ARBA" id="ARBA00022833"/>
    </source>
</evidence>
<evidence type="ECO:0000256" key="3">
    <source>
        <dbReference type="ARBA" id="ARBA00023015"/>
    </source>
</evidence>
<feature type="domain" description="Zn(2)-C6 fungal-type" evidence="7">
    <location>
        <begin position="12"/>
        <end position="40"/>
    </location>
</feature>
<keyword evidence="1" id="KW-0479">Metal-binding</keyword>
<dbReference type="EMBL" id="JAATWM020000022">
    <property type="protein sequence ID" value="KAF9875313.1"/>
    <property type="molecule type" value="Genomic_DNA"/>
</dbReference>
<evidence type="ECO:0000256" key="1">
    <source>
        <dbReference type="ARBA" id="ARBA00022723"/>
    </source>
</evidence>
<keyword evidence="3" id="KW-0805">Transcription regulation</keyword>
<name>A0A9P6I2L5_9PEZI</name>
<evidence type="ECO:0000256" key="6">
    <source>
        <dbReference type="ARBA" id="ARBA00023242"/>
    </source>
</evidence>
<comment type="caution">
    <text evidence="8">The sequence shown here is derived from an EMBL/GenBank/DDBJ whole genome shotgun (WGS) entry which is preliminary data.</text>
</comment>
<sequence length="507" mass="57632">MPRSGTQKVKTGCITCKVRRIKCDERRPACARCVTTGRKCDGYAAPAKASYSWEELLRERSPTDDELAPLNNISLVERRSMSFFQRVAAPGLAGPLNKYFWATVVPQVANQEPVARHAVLAVSSLYEDFVKRYQKGDTKELEKERNAFAVKHYNEAIRLLRTTADRALVLFVCVLFICVELLRKNPKDAVEHCRHGINILNEVKNASEFLRSHIQPALRHLSIVPYLYGADPSSFPALGKSLYTGKYHVKTLSECHAQLTIVLIRVVRFTRDVKEGRLEPGYEGPEPTPDWSRQDIIDDLESWMEGFRHFKAYLYVPVNADERNTLRLLEMRWLVSRIMIETCEPENEFVYDKHTDKFRAIVNLAIPAAAEITKASMKTKATNIAGKSALELGFTSLLAYVVMKCRVFDLRLAAWKLMHRLFCPGDNIWSEDVTLILGKRIIEIEHELTLNAETIGIQEEFQLETDYIVQVTTKDSVGGGTDIVVVERTLSIGYPGRRMACSYYGNM</sequence>
<dbReference type="GO" id="GO:0000981">
    <property type="term" value="F:DNA-binding transcription factor activity, RNA polymerase II-specific"/>
    <property type="evidence" value="ECO:0007669"/>
    <property type="project" value="InterPro"/>
</dbReference>
<keyword evidence="9" id="KW-1185">Reference proteome</keyword>
<organism evidence="8 9">
    <name type="scientific">Colletotrichum karsti</name>
    <dbReference type="NCBI Taxonomy" id="1095194"/>
    <lineage>
        <taxon>Eukaryota</taxon>
        <taxon>Fungi</taxon>
        <taxon>Dikarya</taxon>
        <taxon>Ascomycota</taxon>
        <taxon>Pezizomycotina</taxon>
        <taxon>Sordariomycetes</taxon>
        <taxon>Hypocreomycetidae</taxon>
        <taxon>Glomerellales</taxon>
        <taxon>Glomerellaceae</taxon>
        <taxon>Colletotrichum</taxon>
        <taxon>Colletotrichum boninense species complex</taxon>
    </lineage>
</organism>
<proteinExistence type="predicted"/>